<evidence type="ECO:0000256" key="1">
    <source>
        <dbReference type="SAM" id="MobiDB-lite"/>
    </source>
</evidence>
<feature type="region of interest" description="Disordered" evidence="1">
    <location>
        <begin position="67"/>
        <end position="88"/>
    </location>
</feature>
<evidence type="ECO:0000313" key="3">
    <source>
        <dbReference type="Proteomes" id="UP001596407"/>
    </source>
</evidence>
<reference evidence="2 3" key="1">
    <citation type="journal article" date="2019" name="Int. J. Syst. Evol. Microbiol.">
        <title>The Global Catalogue of Microorganisms (GCM) 10K type strain sequencing project: providing services to taxonomists for standard genome sequencing and annotation.</title>
        <authorList>
            <consortium name="The Broad Institute Genomics Platform"/>
            <consortium name="The Broad Institute Genome Sequencing Center for Infectious Disease"/>
            <person name="Wu L."/>
            <person name="Ma J."/>
        </authorList>
    </citation>
    <scope>NUCLEOTIDE SEQUENCE [LARGE SCALE GENOMIC DNA]</scope>
    <source>
        <strain evidence="2 3">DT72</strain>
    </source>
</reference>
<organism evidence="2 3">
    <name type="scientific">Halorussus caseinilyticus</name>
    <dbReference type="NCBI Taxonomy" id="3034025"/>
    <lineage>
        <taxon>Archaea</taxon>
        <taxon>Methanobacteriati</taxon>
        <taxon>Methanobacteriota</taxon>
        <taxon>Stenosarchaea group</taxon>
        <taxon>Halobacteria</taxon>
        <taxon>Halobacteriales</taxon>
        <taxon>Haladaptataceae</taxon>
        <taxon>Halorussus</taxon>
    </lineage>
</organism>
<evidence type="ECO:0000313" key="2">
    <source>
        <dbReference type="EMBL" id="MFC7081028.1"/>
    </source>
</evidence>
<name>A0ABD5WTB4_9EURY</name>
<dbReference type="AlphaFoldDB" id="A0ABD5WTB4"/>
<dbReference type="Pfam" id="PF23957">
    <property type="entry name" value="DUF7286"/>
    <property type="match status" value="1"/>
</dbReference>
<proteinExistence type="predicted"/>
<dbReference type="Proteomes" id="UP001596407">
    <property type="component" value="Unassembled WGS sequence"/>
</dbReference>
<feature type="compositionally biased region" description="Low complexity" evidence="1">
    <location>
        <begin position="119"/>
        <end position="137"/>
    </location>
</feature>
<dbReference type="EMBL" id="JBHSZH010000005">
    <property type="protein sequence ID" value="MFC7081028.1"/>
    <property type="molecule type" value="Genomic_DNA"/>
</dbReference>
<feature type="compositionally biased region" description="Polar residues" evidence="1">
    <location>
        <begin position="77"/>
        <end position="88"/>
    </location>
</feature>
<sequence length="219" mass="22423">MNFAEDRRARVPFALVGVLLLVGSAGLSATLAGGPAPTTDESVGVAVDRATAATDTALRGAVARAGRRAAAAPVTDPANTTAGRVLNDSTPFRDSLRVRIYLAARSALGEVSVRSGSNPGPDAGSPKAPGPAASGPRSRSRRFGTPRTSGRPSAGSKSNPRARATEPKRARVSGSESRTSRSPRPEGAASSSASDSRPNWSWRPPRLRSTSESPGSSRA</sequence>
<accession>A0ABD5WTB4</accession>
<protein>
    <submittedName>
        <fullName evidence="2">Uncharacterized protein</fullName>
    </submittedName>
</protein>
<dbReference type="RefSeq" id="WP_276281074.1">
    <property type="nucleotide sequence ID" value="NZ_JBHSZH010000005.1"/>
</dbReference>
<feature type="compositionally biased region" description="Low complexity" evidence="1">
    <location>
        <begin position="173"/>
        <end position="187"/>
    </location>
</feature>
<feature type="region of interest" description="Disordered" evidence="1">
    <location>
        <begin position="111"/>
        <end position="219"/>
    </location>
</feature>
<feature type="compositionally biased region" description="Polar residues" evidence="1">
    <location>
        <begin position="189"/>
        <end position="199"/>
    </location>
</feature>
<dbReference type="InterPro" id="IPR055710">
    <property type="entry name" value="DUF7286"/>
</dbReference>
<comment type="caution">
    <text evidence="2">The sequence shown here is derived from an EMBL/GenBank/DDBJ whole genome shotgun (WGS) entry which is preliminary data.</text>
</comment>
<gene>
    <name evidence="2" type="ORF">ACFQJ6_13855</name>
</gene>
<feature type="compositionally biased region" description="Polar residues" evidence="1">
    <location>
        <begin position="208"/>
        <end position="219"/>
    </location>
</feature>
<keyword evidence="3" id="KW-1185">Reference proteome</keyword>